<dbReference type="InterPro" id="IPR055354">
    <property type="entry name" value="DUF7507"/>
</dbReference>
<feature type="domain" description="SpaA-like prealbumin fold" evidence="1">
    <location>
        <begin position="354"/>
        <end position="451"/>
    </location>
</feature>
<dbReference type="Pfam" id="PF19403">
    <property type="entry name" value="SpaA_2"/>
    <property type="match status" value="1"/>
</dbReference>
<evidence type="ECO:0000313" key="5">
    <source>
        <dbReference type="Proteomes" id="UP000616114"/>
    </source>
</evidence>
<dbReference type="InterPro" id="IPR026588">
    <property type="entry name" value="Choice_anch_A"/>
</dbReference>
<keyword evidence="5" id="KW-1185">Reference proteome</keyword>
<reference evidence="4" key="1">
    <citation type="journal article" date="2014" name="Int. J. Syst. Evol. Microbiol.">
        <title>Complete genome sequence of Corynebacterium casei LMG S-19264T (=DSM 44701T), isolated from a smear-ripened cheese.</title>
        <authorList>
            <consortium name="US DOE Joint Genome Institute (JGI-PGF)"/>
            <person name="Walter F."/>
            <person name="Albersmeier A."/>
            <person name="Kalinowski J."/>
            <person name="Ruckert C."/>
        </authorList>
    </citation>
    <scope>NUCLEOTIDE SEQUENCE</scope>
    <source>
        <strain evidence="4">CGMCC 1.12785</strain>
    </source>
</reference>
<proteinExistence type="predicted"/>
<comment type="caution">
    <text evidence="4">The sequence shown here is derived from an EMBL/GenBank/DDBJ whole genome shotgun (WGS) entry which is preliminary data.</text>
</comment>
<dbReference type="Pfam" id="PF20597">
    <property type="entry name" value="pAdhesive_15"/>
    <property type="match status" value="1"/>
</dbReference>
<evidence type="ECO:0000313" key="4">
    <source>
        <dbReference type="EMBL" id="GGA12988.1"/>
    </source>
</evidence>
<sequence>MVTTRTVTDVSTWTNPSETGIRARLAAAGAVLLTALSAAVLPFPAAPAAAQGVPQADPLAPPHTVVVRGDARFGTGGQINGSLAAGGTISFGTFDLGRPADGTAVPAADGRPTQLLAGGRVDLSSGTVFRTNAGYAGIADMSRYTQVRDGRLLSGTDPNGPHVFVQGVSPRPATLADYHSEAFAALYPAAFFDDAIATAAQLGQLPGTVQARAGGELQLTLQPDTVNVWTVTARELAGYHAVNFGTVKPSATAPLIVNVTDPAGTGNVLGGLRFNGDAAGFSPYVTWNLSGWNRLSLEGGAELSGLVLAPQAAVTYRLGSNLTGQLIADSFTMEGGRTINHRQHVAPALGREPEPATLRLRAEVENGTTGTAAPADWTLHAEGSGGEVPGSGGTLAVAPGGYALDGRLTSGSGEPGDYVLTGVACSEDGAGPVPVHGQQVEVAEGQTLDCVLRYAHQRLQIELRGWDVPAQEPGSLPPADTEITEGQRIPDRTVTWTYTVSNTGATTIGGIRVTDDTGTGPPACPADRLWPGERMICTSSGRAA</sequence>
<evidence type="ECO:0000259" key="1">
    <source>
        <dbReference type="Pfam" id="PF19403"/>
    </source>
</evidence>
<dbReference type="NCBIfam" id="TIGR04215">
    <property type="entry name" value="choice_anch_A"/>
    <property type="match status" value="1"/>
</dbReference>
<dbReference type="InterPro" id="IPR045826">
    <property type="entry name" value="SpaA_PFL_dom_2"/>
</dbReference>
<reference evidence="4" key="2">
    <citation type="submission" date="2020-09" db="EMBL/GenBank/DDBJ databases">
        <authorList>
            <person name="Sun Q."/>
            <person name="Zhou Y."/>
        </authorList>
    </citation>
    <scope>NUCLEOTIDE SEQUENCE</scope>
    <source>
        <strain evidence="4">CGMCC 1.12785</strain>
    </source>
</reference>
<evidence type="ECO:0000259" key="3">
    <source>
        <dbReference type="Pfam" id="PF24346"/>
    </source>
</evidence>
<dbReference type="Proteomes" id="UP000616114">
    <property type="component" value="Unassembled WGS sequence"/>
</dbReference>
<accession>A0A8J2TXR0</accession>
<dbReference type="Pfam" id="PF24346">
    <property type="entry name" value="DUF7507"/>
    <property type="match status" value="1"/>
</dbReference>
<feature type="domain" description="Choice-of-anchor A" evidence="2">
    <location>
        <begin position="64"/>
        <end position="336"/>
    </location>
</feature>
<feature type="domain" description="DUF7507" evidence="3">
    <location>
        <begin position="490"/>
        <end position="540"/>
    </location>
</feature>
<evidence type="ECO:0008006" key="6">
    <source>
        <dbReference type="Google" id="ProtNLM"/>
    </source>
</evidence>
<name>A0A8J2TXR0_9MICO</name>
<protein>
    <recommendedName>
        <fullName evidence="6">Choice-of-anchor A domain-containing protein</fullName>
    </recommendedName>
</protein>
<dbReference type="AlphaFoldDB" id="A0A8J2TXR0"/>
<evidence type="ECO:0000259" key="2">
    <source>
        <dbReference type="Pfam" id="PF20597"/>
    </source>
</evidence>
<organism evidence="4 5">
    <name type="scientific">Sediminivirga luteola</name>
    <dbReference type="NCBI Taxonomy" id="1774748"/>
    <lineage>
        <taxon>Bacteria</taxon>
        <taxon>Bacillati</taxon>
        <taxon>Actinomycetota</taxon>
        <taxon>Actinomycetes</taxon>
        <taxon>Micrococcales</taxon>
        <taxon>Brevibacteriaceae</taxon>
        <taxon>Sediminivirga</taxon>
    </lineage>
</organism>
<dbReference type="EMBL" id="BMFY01000005">
    <property type="protein sequence ID" value="GGA12988.1"/>
    <property type="molecule type" value="Genomic_DNA"/>
</dbReference>
<gene>
    <name evidence="4" type="ORF">GCM10011333_14870</name>
</gene>